<dbReference type="PANTHER" id="PTHR33594">
    <property type="entry name" value="SUPERFAMILY HYDROLASE, PUTATIVE (AFU_ORTHOLOGUE AFUA_1G03035)-RELATED"/>
    <property type="match status" value="1"/>
</dbReference>
<dbReference type="EMBL" id="MHKE01000020">
    <property type="protein sequence ID" value="OGY82471.1"/>
    <property type="molecule type" value="Genomic_DNA"/>
</dbReference>
<comment type="caution">
    <text evidence="2">The sequence shown here is derived from an EMBL/GenBank/DDBJ whole genome shotgun (WGS) entry which is preliminary data.</text>
</comment>
<dbReference type="AlphaFoldDB" id="A0A1G2AZV0"/>
<evidence type="ECO:0000259" key="1">
    <source>
        <dbReference type="PROSITE" id="PS51831"/>
    </source>
</evidence>
<dbReference type="PANTHER" id="PTHR33594:SF1">
    <property type="entry name" value="HD_PDEASE DOMAIN-CONTAINING PROTEIN"/>
    <property type="match status" value="1"/>
</dbReference>
<dbReference type="InterPro" id="IPR006674">
    <property type="entry name" value="HD_domain"/>
</dbReference>
<dbReference type="Proteomes" id="UP000179164">
    <property type="component" value="Unassembled WGS sequence"/>
</dbReference>
<name>A0A1G2AZV0_9BACT</name>
<dbReference type="SMART" id="SM00471">
    <property type="entry name" value="HDc"/>
    <property type="match status" value="1"/>
</dbReference>
<protein>
    <recommendedName>
        <fullName evidence="1">HD domain-containing protein</fullName>
    </recommendedName>
</protein>
<accession>A0A1G2AZV0</accession>
<feature type="domain" description="HD" evidence="1">
    <location>
        <begin position="29"/>
        <end position="134"/>
    </location>
</feature>
<dbReference type="Gene3D" id="1.10.3210.10">
    <property type="entry name" value="Hypothetical protein af1432"/>
    <property type="match status" value="1"/>
</dbReference>
<evidence type="ECO:0000313" key="2">
    <source>
        <dbReference type="EMBL" id="OGY82471.1"/>
    </source>
</evidence>
<gene>
    <name evidence="2" type="ORF">A2898_05560</name>
</gene>
<dbReference type="Pfam" id="PF01966">
    <property type="entry name" value="HD"/>
    <property type="match status" value="1"/>
</dbReference>
<dbReference type="PROSITE" id="PS51831">
    <property type="entry name" value="HD"/>
    <property type="match status" value="1"/>
</dbReference>
<sequence length="204" mass="23744">MSQKRLIAKFIAINKHLYAESKNPLSTHGPEHHMRVCKNALKLARKYPVDKDVLIPACFLHDIGAYYPDVAKDKYHEEDTKRTVKTLKRIKLSDEKKRRIVEAVAKHGSDPKYRRKSEPIEITILRDADKMEAFGPIGVARIIAVRTLRGDTLQKIVRDFYTRGHLKQKWDAITLPEARKLAKKDYQYSMKFFEDLSKIQLLNT</sequence>
<dbReference type="InterPro" id="IPR003607">
    <property type="entry name" value="HD/PDEase_dom"/>
</dbReference>
<dbReference type="CDD" id="cd00077">
    <property type="entry name" value="HDc"/>
    <property type="match status" value="1"/>
</dbReference>
<proteinExistence type="predicted"/>
<evidence type="ECO:0000313" key="3">
    <source>
        <dbReference type="Proteomes" id="UP000179164"/>
    </source>
</evidence>
<reference evidence="2 3" key="1">
    <citation type="journal article" date="2016" name="Nat. Commun.">
        <title>Thousands of microbial genomes shed light on interconnected biogeochemical processes in an aquifer system.</title>
        <authorList>
            <person name="Anantharaman K."/>
            <person name="Brown C.T."/>
            <person name="Hug L.A."/>
            <person name="Sharon I."/>
            <person name="Castelle C.J."/>
            <person name="Probst A.J."/>
            <person name="Thomas B.C."/>
            <person name="Singh A."/>
            <person name="Wilkins M.J."/>
            <person name="Karaoz U."/>
            <person name="Brodie E.L."/>
            <person name="Williams K.H."/>
            <person name="Hubbard S.S."/>
            <person name="Banfield J.F."/>
        </authorList>
    </citation>
    <scope>NUCLEOTIDE SEQUENCE [LARGE SCALE GENOMIC DNA]</scope>
</reference>
<organism evidence="2 3">
    <name type="scientific">Candidatus Kerfeldbacteria bacterium RIFCSPLOWO2_01_FULL_48_11</name>
    <dbReference type="NCBI Taxonomy" id="1798543"/>
    <lineage>
        <taxon>Bacteria</taxon>
        <taxon>Candidatus Kerfeldiibacteriota</taxon>
    </lineage>
</organism>
<dbReference type="STRING" id="1798543.A2898_05560"/>
<dbReference type="SUPFAM" id="SSF109604">
    <property type="entry name" value="HD-domain/PDEase-like"/>
    <property type="match status" value="1"/>
</dbReference>